<comment type="caution">
    <text evidence="14">The sequence shown here is derived from an EMBL/GenBank/DDBJ whole genome shotgun (WGS) entry which is preliminary data.</text>
</comment>
<feature type="domain" description="HAMP" evidence="13">
    <location>
        <begin position="214"/>
        <end position="266"/>
    </location>
</feature>
<dbReference type="CDD" id="cd00082">
    <property type="entry name" value="HisKA"/>
    <property type="match status" value="1"/>
</dbReference>
<evidence type="ECO:0000259" key="13">
    <source>
        <dbReference type="PROSITE" id="PS50885"/>
    </source>
</evidence>
<dbReference type="SMART" id="SM00304">
    <property type="entry name" value="HAMP"/>
    <property type="match status" value="1"/>
</dbReference>
<keyword evidence="5" id="KW-0808">Transferase</keyword>
<feature type="domain" description="Histidine kinase" evidence="12">
    <location>
        <begin position="274"/>
        <end position="496"/>
    </location>
</feature>
<dbReference type="PANTHER" id="PTHR45436">
    <property type="entry name" value="SENSOR HISTIDINE KINASE YKOH"/>
    <property type="match status" value="1"/>
</dbReference>
<evidence type="ECO:0000256" key="7">
    <source>
        <dbReference type="ARBA" id="ARBA00022777"/>
    </source>
</evidence>
<dbReference type="InterPro" id="IPR005467">
    <property type="entry name" value="His_kinase_dom"/>
</dbReference>
<dbReference type="PANTHER" id="PTHR45436:SF1">
    <property type="entry name" value="SENSOR PROTEIN QSEC"/>
    <property type="match status" value="1"/>
</dbReference>
<feature type="transmembrane region" description="Helical" evidence="11">
    <location>
        <begin position="190"/>
        <end position="213"/>
    </location>
</feature>
<keyword evidence="4" id="KW-0597">Phosphoprotein</keyword>
<evidence type="ECO:0000259" key="12">
    <source>
        <dbReference type="PROSITE" id="PS50109"/>
    </source>
</evidence>
<dbReference type="SMART" id="SM00388">
    <property type="entry name" value="HisKA"/>
    <property type="match status" value="1"/>
</dbReference>
<keyword evidence="15" id="KW-1185">Reference proteome</keyword>
<keyword evidence="8 11" id="KW-1133">Transmembrane helix</keyword>
<keyword evidence="10 11" id="KW-0472">Membrane</keyword>
<gene>
    <name evidence="14" type="ORF">GCM10022212_22010</name>
</gene>
<dbReference type="InterPro" id="IPR004358">
    <property type="entry name" value="Sig_transdc_His_kin-like_C"/>
</dbReference>
<dbReference type="Gene3D" id="3.30.565.10">
    <property type="entry name" value="Histidine kinase-like ATPase, C-terminal domain"/>
    <property type="match status" value="1"/>
</dbReference>
<evidence type="ECO:0000256" key="3">
    <source>
        <dbReference type="ARBA" id="ARBA00012438"/>
    </source>
</evidence>
<dbReference type="Pfam" id="PF08521">
    <property type="entry name" value="2CSK_N"/>
    <property type="match status" value="1"/>
</dbReference>
<dbReference type="SUPFAM" id="SSF47384">
    <property type="entry name" value="Homodimeric domain of signal transducing histidine kinase"/>
    <property type="match status" value="1"/>
</dbReference>
<evidence type="ECO:0000256" key="10">
    <source>
        <dbReference type="ARBA" id="ARBA00023136"/>
    </source>
</evidence>
<dbReference type="Gene3D" id="1.10.287.130">
    <property type="match status" value="1"/>
</dbReference>
<feature type="transmembrane region" description="Helical" evidence="11">
    <location>
        <begin position="33"/>
        <end position="53"/>
    </location>
</feature>
<keyword evidence="9" id="KW-0902">Two-component regulatory system</keyword>
<dbReference type="CDD" id="cd00075">
    <property type="entry name" value="HATPase"/>
    <property type="match status" value="1"/>
</dbReference>
<dbReference type="PROSITE" id="PS50885">
    <property type="entry name" value="HAMP"/>
    <property type="match status" value="1"/>
</dbReference>
<dbReference type="SUPFAM" id="SSF55874">
    <property type="entry name" value="ATPase domain of HSP90 chaperone/DNA topoisomerase II/histidine kinase"/>
    <property type="match status" value="1"/>
</dbReference>
<dbReference type="InterPro" id="IPR050428">
    <property type="entry name" value="TCS_sensor_his_kinase"/>
</dbReference>
<evidence type="ECO:0000313" key="14">
    <source>
        <dbReference type="EMBL" id="GAA4024079.1"/>
    </source>
</evidence>
<evidence type="ECO:0000256" key="2">
    <source>
        <dbReference type="ARBA" id="ARBA00004370"/>
    </source>
</evidence>
<dbReference type="InterPro" id="IPR036097">
    <property type="entry name" value="HisK_dim/P_sf"/>
</dbReference>
<dbReference type="Pfam" id="PF02518">
    <property type="entry name" value="HATPase_c"/>
    <property type="match status" value="1"/>
</dbReference>
<evidence type="ECO:0000256" key="4">
    <source>
        <dbReference type="ARBA" id="ARBA00022553"/>
    </source>
</evidence>
<dbReference type="InterPro" id="IPR036890">
    <property type="entry name" value="HATPase_C_sf"/>
</dbReference>
<dbReference type="EC" id="2.7.13.3" evidence="3"/>
<organism evidence="14 15">
    <name type="scientific">Actimicrobium antarcticum</name>
    <dbReference type="NCBI Taxonomy" id="1051899"/>
    <lineage>
        <taxon>Bacteria</taxon>
        <taxon>Pseudomonadati</taxon>
        <taxon>Pseudomonadota</taxon>
        <taxon>Betaproteobacteria</taxon>
        <taxon>Burkholderiales</taxon>
        <taxon>Oxalobacteraceae</taxon>
        <taxon>Actimicrobium</taxon>
    </lineage>
</organism>
<comment type="subcellular location">
    <subcellularLocation>
        <location evidence="2">Membrane</location>
    </subcellularLocation>
</comment>
<keyword evidence="7 14" id="KW-0418">Kinase</keyword>
<dbReference type="InterPro" id="IPR003661">
    <property type="entry name" value="HisK_dim/P_dom"/>
</dbReference>
<dbReference type="RefSeq" id="WP_425547965.1">
    <property type="nucleotide sequence ID" value="NZ_BAAAZE010000008.1"/>
</dbReference>
<name>A0ABP7TCL4_9BURK</name>
<evidence type="ECO:0000256" key="9">
    <source>
        <dbReference type="ARBA" id="ARBA00023012"/>
    </source>
</evidence>
<evidence type="ECO:0000313" key="15">
    <source>
        <dbReference type="Proteomes" id="UP001501353"/>
    </source>
</evidence>
<accession>A0ABP7TCL4</accession>
<evidence type="ECO:0000256" key="1">
    <source>
        <dbReference type="ARBA" id="ARBA00000085"/>
    </source>
</evidence>
<protein>
    <recommendedName>
        <fullName evidence="3">histidine kinase</fullName>
        <ecNumber evidence="3">2.7.13.3</ecNumber>
    </recommendedName>
</protein>
<evidence type="ECO:0000256" key="5">
    <source>
        <dbReference type="ARBA" id="ARBA00022679"/>
    </source>
</evidence>
<dbReference type="PROSITE" id="PS50109">
    <property type="entry name" value="HIS_KIN"/>
    <property type="match status" value="1"/>
</dbReference>
<dbReference type="Proteomes" id="UP001501353">
    <property type="component" value="Unassembled WGS sequence"/>
</dbReference>
<dbReference type="SMART" id="SM00387">
    <property type="entry name" value="HATPase_c"/>
    <property type="match status" value="1"/>
</dbReference>
<evidence type="ECO:0000256" key="6">
    <source>
        <dbReference type="ARBA" id="ARBA00022692"/>
    </source>
</evidence>
<comment type="catalytic activity">
    <reaction evidence="1">
        <text>ATP + protein L-histidine = ADP + protein N-phospho-L-histidine.</text>
        <dbReference type="EC" id="2.7.13.3"/>
    </reaction>
</comment>
<keyword evidence="6 11" id="KW-0812">Transmembrane</keyword>
<proteinExistence type="predicted"/>
<evidence type="ECO:0000256" key="11">
    <source>
        <dbReference type="SAM" id="Phobius"/>
    </source>
</evidence>
<dbReference type="Pfam" id="PF00512">
    <property type="entry name" value="HisKA"/>
    <property type="match status" value="1"/>
</dbReference>
<dbReference type="EMBL" id="BAAAZE010000008">
    <property type="protein sequence ID" value="GAA4024079.1"/>
    <property type="molecule type" value="Genomic_DNA"/>
</dbReference>
<sequence>MPLRNTPNTLPADTPDNIAEPIQRSLFGEILDWMLVPLLLLWPMSIAITYLVAKSIANQPFDRALDDSVTVLSQQVREVDGKVVALLPGTARDILRADDVDNVYYQVLGPRGEFVDGDRDMPALVDEEKPATSSVQFRNDRLHGTEVRIAYVLVDLRAPEQASDASREPRLALVQVGETLDKRAQLANEIIKGVILPQFIILPVALALVWFALARGLAPLAELQQRIRARRPDDLSPIASGQVPEEISPLVRSLNDMLERLSQTIQLQKRFIADAAHQMKTPLAGMRMQSELALRQTSQTEIHRSLEQLSKSSESATRLINQLLALAHAENQTPQAKAFVPIELCELARNVVQDWVQTAFTRHIDIGFEQPGHPVMTSGNPMMLRELLGNLIDNALRYTPPHGSVTIRVRIDEDREHAMLEIEDTGPGIAATERNHVFERFYRILGSNAEGSGLGLAIVREIALQHDAEVDIFNNPHSHDPKVPGSLFRVTLPMSQLHAFIEDIG</sequence>
<reference evidence="15" key="1">
    <citation type="journal article" date="2019" name="Int. J. Syst. Evol. Microbiol.">
        <title>The Global Catalogue of Microorganisms (GCM) 10K type strain sequencing project: providing services to taxonomists for standard genome sequencing and annotation.</title>
        <authorList>
            <consortium name="The Broad Institute Genomics Platform"/>
            <consortium name="The Broad Institute Genome Sequencing Center for Infectious Disease"/>
            <person name="Wu L."/>
            <person name="Ma J."/>
        </authorList>
    </citation>
    <scope>NUCLEOTIDE SEQUENCE [LARGE SCALE GENOMIC DNA]</scope>
    <source>
        <strain evidence="15">JCM 16673</strain>
    </source>
</reference>
<dbReference type="PRINTS" id="PR00344">
    <property type="entry name" value="BCTRLSENSOR"/>
</dbReference>
<evidence type="ECO:0000256" key="8">
    <source>
        <dbReference type="ARBA" id="ARBA00022989"/>
    </source>
</evidence>
<dbReference type="InterPro" id="IPR003660">
    <property type="entry name" value="HAMP_dom"/>
</dbReference>
<dbReference type="InterPro" id="IPR013727">
    <property type="entry name" value="2CSK_N"/>
</dbReference>
<dbReference type="GO" id="GO:0016301">
    <property type="term" value="F:kinase activity"/>
    <property type="evidence" value="ECO:0007669"/>
    <property type="project" value="UniProtKB-KW"/>
</dbReference>
<dbReference type="InterPro" id="IPR003594">
    <property type="entry name" value="HATPase_dom"/>
</dbReference>